<dbReference type="InterPro" id="IPR009016">
    <property type="entry name" value="Fe_hydrogenase"/>
</dbReference>
<evidence type="ECO:0000313" key="5">
    <source>
        <dbReference type="EMBL" id="AOR23708.1"/>
    </source>
</evidence>
<dbReference type="InterPro" id="IPR003149">
    <property type="entry name" value="Fe_hydrogenase_ssu"/>
</dbReference>
<dbReference type="PROSITE" id="PS00198">
    <property type="entry name" value="4FE4S_FER_1"/>
    <property type="match status" value="2"/>
</dbReference>
<dbReference type="Proteomes" id="UP000094652">
    <property type="component" value="Chromosome"/>
</dbReference>
<dbReference type="SUPFAM" id="SSF54862">
    <property type="entry name" value="4Fe-4S ferredoxins"/>
    <property type="match status" value="1"/>
</dbReference>
<gene>
    <name evidence="5" type="ORF">BGI42_08165</name>
</gene>
<dbReference type="GO" id="GO:0008901">
    <property type="term" value="F:ferredoxin hydrogenase activity"/>
    <property type="evidence" value="ECO:0007669"/>
    <property type="project" value="InterPro"/>
</dbReference>
<dbReference type="GO" id="GO:0051536">
    <property type="term" value="F:iron-sulfur cluster binding"/>
    <property type="evidence" value="ECO:0007669"/>
    <property type="project" value="UniProtKB-KW"/>
</dbReference>
<proteinExistence type="predicted"/>
<dbReference type="GO" id="GO:0005506">
    <property type="term" value="F:iron ion binding"/>
    <property type="evidence" value="ECO:0007669"/>
    <property type="project" value="InterPro"/>
</dbReference>
<dbReference type="SUPFAM" id="SSF140490">
    <property type="entry name" value="Nqo1C-terminal domain-like"/>
    <property type="match status" value="1"/>
</dbReference>
<feature type="domain" description="4Fe-4S ferredoxin-type" evidence="4">
    <location>
        <begin position="245"/>
        <end position="274"/>
    </location>
</feature>
<evidence type="ECO:0000256" key="3">
    <source>
        <dbReference type="ARBA" id="ARBA00023014"/>
    </source>
</evidence>
<dbReference type="EMBL" id="CP017253">
    <property type="protein sequence ID" value="AOR23708.1"/>
    <property type="molecule type" value="Genomic_DNA"/>
</dbReference>
<dbReference type="InterPro" id="IPR037207">
    <property type="entry name" value="Nuop51_4Fe4S-bd_sf"/>
</dbReference>
<dbReference type="NCBIfam" id="TIGR02512">
    <property type="entry name" value="FeFe_hydrog_A"/>
    <property type="match status" value="1"/>
</dbReference>
<dbReference type="InterPro" id="IPR004108">
    <property type="entry name" value="Fe_hydrogenase_lsu_C"/>
</dbReference>
<dbReference type="AlphaFoldDB" id="A0A1D7XK31"/>
<dbReference type="Pfam" id="PF02906">
    <property type="entry name" value="Fe_hyd_lg_C"/>
    <property type="match status" value="1"/>
</dbReference>
<dbReference type="Pfam" id="PF10531">
    <property type="entry name" value="SLBB"/>
    <property type="match status" value="1"/>
</dbReference>
<keyword evidence="2" id="KW-0408">Iron</keyword>
<dbReference type="SUPFAM" id="SSF142984">
    <property type="entry name" value="Nqo1 middle domain-like"/>
    <property type="match status" value="1"/>
</dbReference>
<evidence type="ECO:0000256" key="2">
    <source>
        <dbReference type="ARBA" id="ARBA00023004"/>
    </source>
</evidence>
<dbReference type="Gene3D" id="4.10.260.20">
    <property type="entry name" value="Iron hydrogenase, small subunit"/>
    <property type="match status" value="1"/>
</dbReference>
<dbReference type="Pfam" id="PF02256">
    <property type="entry name" value="Fe_hyd_SSU"/>
    <property type="match status" value="1"/>
</dbReference>
<dbReference type="STRING" id="394958.BGI42_08165"/>
<dbReference type="Gene3D" id="3.30.70.20">
    <property type="match status" value="1"/>
</dbReference>
<feature type="domain" description="4Fe-4S ferredoxin-type" evidence="4">
    <location>
        <begin position="216"/>
        <end position="244"/>
    </location>
</feature>
<reference evidence="6" key="1">
    <citation type="submission" date="2016-09" db="EMBL/GenBank/DDBJ databases">
        <title>Genomics of Clostridium taeniosporum, an organism which forms endospores with ribbon-like appendages.</title>
        <authorList>
            <person name="Walker J.R."/>
        </authorList>
    </citation>
    <scope>NUCLEOTIDE SEQUENCE [LARGE SCALE GENOMIC DNA]</scope>
    <source>
        <strain evidence="6">1/k</strain>
    </source>
</reference>
<dbReference type="InterPro" id="IPR013352">
    <property type="entry name" value="Fe_hydrogenase_subset"/>
</dbReference>
<dbReference type="Pfam" id="PF14697">
    <property type="entry name" value="Fer4_21"/>
    <property type="match status" value="1"/>
</dbReference>
<name>A0A1D7XK31_9CLOT</name>
<dbReference type="OrthoDB" id="9805142at2"/>
<dbReference type="Gene3D" id="3.40.50.1780">
    <property type="match status" value="1"/>
</dbReference>
<dbReference type="RefSeq" id="WP_069679857.1">
    <property type="nucleotide sequence ID" value="NZ_CP017253.2"/>
</dbReference>
<dbReference type="InterPro" id="IPR017900">
    <property type="entry name" value="4Fe4S_Fe_S_CS"/>
</dbReference>
<organism evidence="5 6">
    <name type="scientific">Clostridium taeniosporum</name>
    <dbReference type="NCBI Taxonomy" id="394958"/>
    <lineage>
        <taxon>Bacteria</taxon>
        <taxon>Bacillati</taxon>
        <taxon>Bacillota</taxon>
        <taxon>Clostridia</taxon>
        <taxon>Eubacteriales</taxon>
        <taxon>Clostridiaceae</taxon>
        <taxon>Clostridium</taxon>
    </lineage>
</organism>
<dbReference type="PROSITE" id="PS51379">
    <property type="entry name" value="4FE4S_FER_2"/>
    <property type="match status" value="2"/>
</dbReference>
<protein>
    <submittedName>
        <fullName evidence="5">Hydrogenase</fullName>
    </submittedName>
</protein>
<evidence type="ECO:0000256" key="1">
    <source>
        <dbReference type="ARBA" id="ARBA00022723"/>
    </source>
</evidence>
<dbReference type="SUPFAM" id="SSF53920">
    <property type="entry name" value="Fe-only hydrogenase"/>
    <property type="match status" value="1"/>
</dbReference>
<evidence type="ECO:0000259" key="4">
    <source>
        <dbReference type="PROSITE" id="PS51379"/>
    </source>
</evidence>
<dbReference type="PANTHER" id="PTHR11615">
    <property type="entry name" value="NITRATE, FORMATE, IRON DEHYDROGENASE"/>
    <property type="match status" value="1"/>
</dbReference>
<dbReference type="InterPro" id="IPR050340">
    <property type="entry name" value="Cytosolic_Fe-S_CAF"/>
</dbReference>
<keyword evidence="6" id="KW-1185">Reference proteome</keyword>
<accession>A0A1D7XK31</accession>
<dbReference type="KEGG" id="ctae:BGI42_08165"/>
<dbReference type="InterPro" id="IPR036991">
    <property type="entry name" value="Fe_hydrogenase_ssu_sf"/>
</dbReference>
<dbReference type="InterPro" id="IPR017896">
    <property type="entry name" value="4Fe4S_Fe-S-bd"/>
</dbReference>
<sequence length="646" mass="72737">MSYENTMVMKSLLGSVFSTFTEEELKKIKGNKKRSIAICGKINKPGIIEVPEGATLRDILNICGGIVNNSDFKAVQIGIPFGGFINKDSLDKVFDFGLFYENISRAIVILSEEDCIIQYGKFYIEYLLAKIKNGTYKNYEIVKDEITKMLKVLDRISKGVSDMRDVYSLRSMAQNVKEKMNQKHNIIEEMVENFYDEIEEHIEEKKCYTFQCNHLIKLTITKKCIGCGNCKRACPVDCIEGEFKSQHNIDYNRCTHCGACISACPVDAITAGDNTIKFLRDLATPNKIVITQMAPAIRVAIGEAFGFEPGENVEKKLAAGLRKLGVDYVFDTTWGADLTIMEEAAELQERLEKYLAGDKSVKLPILTSCCPSWINFIEKNYADMLEVPSSAKSPMEMFATIAKEIWAKEKGLSREEVTSVAIMPCVAKIYEASRVEFSVDMNYDVDYVITTRELIKIFQNSGINLKEIEDEEIDNIMGEYTGAGIIFGRTGGVIEAAVRTAIENMTGKRIDNIEFEGLRGWDGFRICEIEVDDLNLRIGVAHGLKEAAKMLDKIRSGEEFFHAIEIMACVGGCVGGGGQPKVRKNKQQVLEKRAEGLNDIDRSKVLRRSNENPEVIALYKKYLDHPLSHKAHELLHTKYFPKVKKR</sequence>
<dbReference type="InterPro" id="IPR019554">
    <property type="entry name" value="Soluble_ligand-bd"/>
</dbReference>
<dbReference type="Gene3D" id="3.40.950.10">
    <property type="entry name" value="Fe-only Hydrogenase (Larger Subunit), Chain L, domain 3"/>
    <property type="match status" value="1"/>
</dbReference>
<keyword evidence="1" id="KW-0479">Metal-binding</keyword>
<evidence type="ECO:0000313" key="6">
    <source>
        <dbReference type="Proteomes" id="UP000094652"/>
    </source>
</evidence>
<dbReference type="SMART" id="SM00902">
    <property type="entry name" value="Fe_hyd_SSU"/>
    <property type="match status" value="1"/>
</dbReference>
<keyword evidence="3" id="KW-0411">Iron-sulfur</keyword>
<dbReference type="Gene3D" id="3.10.20.600">
    <property type="match status" value="1"/>
</dbReference>